<evidence type="ECO:0000259" key="16">
    <source>
        <dbReference type="Pfam" id="PF01930"/>
    </source>
</evidence>
<dbReference type="InterPro" id="IPR013343">
    <property type="entry name" value="CRISPR-assoc_prot_Cas4"/>
</dbReference>
<evidence type="ECO:0000256" key="8">
    <source>
        <dbReference type="ARBA" id="ARBA00023014"/>
    </source>
</evidence>
<reference evidence="18" key="1">
    <citation type="submission" date="2015-10" db="EMBL/GenBank/DDBJ databases">
        <authorList>
            <person name="Luecker S."/>
            <person name="Luecker S."/>
        </authorList>
    </citation>
    <scope>NUCLEOTIDE SEQUENCE [LARGE SCALE GENOMIC DNA]</scope>
</reference>
<dbReference type="NCBIfam" id="TIGR00287">
    <property type="entry name" value="cas1"/>
    <property type="match status" value="1"/>
</dbReference>
<keyword evidence="18" id="KW-1185">Reference proteome</keyword>
<evidence type="ECO:0000256" key="9">
    <source>
        <dbReference type="ARBA" id="ARBA00023118"/>
    </source>
</evidence>
<dbReference type="NCBIfam" id="TIGR00372">
    <property type="entry name" value="cas4"/>
    <property type="match status" value="1"/>
</dbReference>
<dbReference type="EMBL" id="CZPZ01000003">
    <property type="protein sequence ID" value="CUS32785.1"/>
    <property type="molecule type" value="Genomic_DNA"/>
</dbReference>
<dbReference type="Gene3D" id="1.20.120.920">
    <property type="entry name" value="CRISPR-associated endonuclease Cas1, C-terminal domain"/>
    <property type="match status" value="1"/>
</dbReference>
<dbReference type="InterPro" id="IPR011604">
    <property type="entry name" value="PDDEXK-like_dom_sf"/>
</dbReference>
<sequence>MEQESQGPSTGGDVPLLPARMVNEFAYCPRLAYFEWVDGEFADNAETVEGRFQHRRVDQSPTKKPRQSDEEEPEKATIHQRSVWLSSEQLGVTAKIDLVEGEGSAVVPVDYKRGKRPHTAQGAWEPERVQLCVQGLLLREQGWACTHGVLYFAGSRERVEVPFDDELMTRTRELLAGMRAMTTATVAPPPLVDSPKCPRCSLVGLCLPDEIGWLRASREGEEPALRKLVPSNDDALPLHVQTPGVKLAKDGDCLKIKDHDEVIGEARLVETSQVVLYGAVQVSTQVVQELCKRGIPLVYCSSGGWFYGMTSGLLHKHVELRRRQYAVAADTERCVVLARRCVQAKIANCRTLLRRNHRAAPETVIQNLKRDQVQAGVADSLASLLGIEGTAARRYFSEFAGMLKEAEPGARFDFDGRNRRPPRDPVNAMLSLLYSMLAREWTVVLQSVGLDPFLGFYHQPRYGRPALALDMMEEFRPLIADSAVLTAINNGEIRQSDWFERMGSVTLTPEGRRRLIETYERRMSQEITHPVFGYQISYRRVLEVQARLLGRYLLGEIPELPPFTTR</sequence>
<dbReference type="InterPro" id="IPR042206">
    <property type="entry name" value="CRISPR-assoc_Cas1_C"/>
</dbReference>
<evidence type="ECO:0000256" key="5">
    <source>
        <dbReference type="ARBA" id="ARBA00022839"/>
    </source>
</evidence>
<evidence type="ECO:0000256" key="1">
    <source>
        <dbReference type="ARBA" id="ARBA00022722"/>
    </source>
</evidence>
<dbReference type="Gene3D" id="3.90.320.10">
    <property type="match status" value="1"/>
</dbReference>
<accession>A0A0S4L510</accession>
<comment type="subunit">
    <text evidence="13 14">Homodimer, forms a heterotetramer with a Cas2 homodimer.</text>
</comment>
<dbReference type="GO" id="GO:0043571">
    <property type="term" value="P:maintenance of CRISPR repeat elements"/>
    <property type="evidence" value="ECO:0007669"/>
    <property type="project" value="UniProtKB-UniRule"/>
</dbReference>
<dbReference type="HAMAP" id="MF_01470">
    <property type="entry name" value="Cas1"/>
    <property type="match status" value="1"/>
</dbReference>
<feature type="region of interest" description="Disordered" evidence="15">
    <location>
        <begin position="52"/>
        <end position="79"/>
    </location>
</feature>
<keyword evidence="8" id="KW-0411">Iron-sulfur</keyword>
<dbReference type="PANTHER" id="PTHR34353:SF2">
    <property type="entry name" value="CRISPR-ASSOCIATED ENDONUCLEASE CAS1 1"/>
    <property type="match status" value="1"/>
</dbReference>
<keyword evidence="10 14" id="KW-0238">DNA-binding</keyword>
<dbReference type="InterPro" id="IPR022765">
    <property type="entry name" value="Dna2/Cas4_DUF83"/>
</dbReference>
<gene>
    <name evidence="17" type="primary">cas4-cas</name>
    <name evidence="14" type="synonym">cas1</name>
    <name evidence="17" type="ORF">COMA2_110090</name>
</gene>
<dbReference type="Pfam" id="PF01867">
    <property type="entry name" value="Cas_Cas1"/>
    <property type="match status" value="1"/>
</dbReference>
<keyword evidence="4 14" id="KW-0378">Hydrolase</keyword>
<dbReference type="InterPro" id="IPR002729">
    <property type="entry name" value="CRISPR-assoc_Cas1"/>
</dbReference>
<feature type="binding site" evidence="14">
    <location>
        <position position="388"/>
    </location>
    <ligand>
        <name>Mn(2+)</name>
        <dbReference type="ChEBI" id="CHEBI:29035"/>
    </ligand>
</feature>
<dbReference type="AlphaFoldDB" id="A0A0S4L510"/>
<dbReference type="InterPro" id="IPR050646">
    <property type="entry name" value="Cas1"/>
</dbReference>
<feature type="binding site" evidence="14">
    <location>
        <position position="473"/>
    </location>
    <ligand>
        <name>Mn(2+)</name>
        <dbReference type="ChEBI" id="CHEBI:29035"/>
    </ligand>
</feature>
<evidence type="ECO:0000256" key="4">
    <source>
        <dbReference type="ARBA" id="ARBA00022801"/>
    </source>
</evidence>
<dbReference type="GO" id="GO:0051536">
    <property type="term" value="F:iron-sulfur cluster binding"/>
    <property type="evidence" value="ECO:0007669"/>
    <property type="project" value="UniProtKB-KW"/>
</dbReference>
<evidence type="ECO:0000256" key="14">
    <source>
        <dbReference type="HAMAP-Rule" id="MF_01470"/>
    </source>
</evidence>
<evidence type="ECO:0000313" key="18">
    <source>
        <dbReference type="Proteomes" id="UP000198736"/>
    </source>
</evidence>
<keyword evidence="5" id="KW-0269">Exonuclease</keyword>
<proteinExistence type="inferred from homology"/>
<dbReference type="PANTHER" id="PTHR34353">
    <property type="entry name" value="CRISPR-ASSOCIATED ENDONUCLEASE CAS1 1"/>
    <property type="match status" value="1"/>
</dbReference>
<organism evidence="17 18">
    <name type="scientific">Candidatus Nitrospira nitrificans</name>
    <dbReference type="NCBI Taxonomy" id="1742973"/>
    <lineage>
        <taxon>Bacteria</taxon>
        <taxon>Pseudomonadati</taxon>
        <taxon>Nitrospirota</taxon>
        <taxon>Nitrospiria</taxon>
        <taxon>Nitrospirales</taxon>
        <taxon>Nitrospiraceae</taxon>
        <taxon>Nitrospira</taxon>
    </lineage>
</organism>
<comment type="similarity">
    <text evidence="14">Belongs to the CRISPR-associated endonuclease Cas1 family.</text>
</comment>
<keyword evidence="6 14" id="KW-0460">Magnesium</keyword>
<dbReference type="Pfam" id="PF01930">
    <property type="entry name" value="Cas_Cas4"/>
    <property type="match status" value="1"/>
</dbReference>
<dbReference type="Gene3D" id="3.100.10.20">
    <property type="entry name" value="CRISPR-associated endonuclease Cas1, N-terminal domain"/>
    <property type="match status" value="1"/>
</dbReference>
<dbReference type="STRING" id="1742973.COMA2_110090"/>
<evidence type="ECO:0000256" key="12">
    <source>
        <dbReference type="ARBA" id="ARBA00033996"/>
    </source>
</evidence>
<dbReference type="GO" id="GO:0004519">
    <property type="term" value="F:endonuclease activity"/>
    <property type="evidence" value="ECO:0007669"/>
    <property type="project" value="UniProtKB-UniRule"/>
</dbReference>
<dbReference type="GO" id="GO:0046872">
    <property type="term" value="F:metal ion binding"/>
    <property type="evidence" value="ECO:0007669"/>
    <property type="project" value="UniProtKB-UniRule"/>
</dbReference>
<dbReference type="GO" id="GO:0004527">
    <property type="term" value="F:exonuclease activity"/>
    <property type="evidence" value="ECO:0007669"/>
    <property type="project" value="UniProtKB-KW"/>
</dbReference>
<feature type="domain" description="DUF83" evidence="16">
    <location>
        <begin position="21"/>
        <end position="207"/>
    </location>
</feature>
<dbReference type="Proteomes" id="UP000198736">
    <property type="component" value="Unassembled WGS sequence"/>
</dbReference>
<name>A0A0S4L510_9BACT</name>
<keyword evidence="11 14" id="KW-0464">Manganese</keyword>
<dbReference type="RefSeq" id="WP_217490602.1">
    <property type="nucleotide sequence ID" value="NZ_CZPZ01000003.1"/>
</dbReference>
<protein>
    <recommendedName>
        <fullName evidence="14">CRISPR-associated endonuclease Cas1</fullName>
        <ecNumber evidence="14">3.1.-.-</ecNumber>
    </recommendedName>
</protein>
<dbReference type="GO" id="GO:0051607">
    <property type="term" value="P:defense response to virus"/>
    <property type="evidence" value="ECO:0007669"/>
    <property type="project" value="UniProtKB-UniRule"/>
</dbReference>
<evidence type="ECO:0000256" key="15">
    <source>
        <dbReference type="SAM" id="MobiDB-lite"/>
    </source>
</evidence>
<evidence type="ECO:0000256" key="7">
    <source>
        <dbReference type="ARBA" id="ARBA00023004"/>
    </source>
</evidence>
<keyword evidence="3 14" id="KW-0255">Endonuclease</keyword>
<keyword evidence="7" id="KW-0408">Iron</keyword>
<comment type="catalytic activity">
    <reaction evidence="12">
        <text>exonucleolytic cleavage in the 5'- to 3'-direction to yield nucleoside 3'-phosphates.</text>
        <dbReference type="EC" id="3.1.12.1"/>
    </reaction>
</comment>
<evidence type="ECO:0000256" key="11">
    <source>
        <dbReference type="ARBA" id="ARBA00023211"/>
    </source>
</evidence>
<keyword evidence="1 14" id="KW-0540">Nuclease</keyword>
<comment type="cofactor">
    <cofactor evidence="14">
        <name>Mg(2+)</name>
        <dbReference type="ChEBI" id="CHEBI:18420"/>
    </cofactor>
    <cofactor evidence="14">
        <name>Mn(2+)</name>
        <dbReference type="ChEBI" id="CHEBI:29035"/>
    </cofactor>
</comment>
<keyword evidence="9 14" id="KW-0051">Antiviral defense</keyword>
<dbReference type="InterPro" id="IPR042211">
    <property type="entry name" value="CRISPR-assoc_Cas1_N"/>
</dbReference>
<dbReference type="CDD" id="cd09634">
    <property type="entry name" value="Cas1_I-II-III"/>
    <property type="match status" value="1"/>
</dbReference>
<evidence type="ECO:0000256" key="10">
    <source>
        <dbReference type="ARBA" id="ARBA00023125"/>
    </source>
</evidence>
<dbReference type="GO" id="GO:0003677">
    <property type="term" value="F:DNA binding"/>
    <property type="evidence" value="ECO:0007669"/>
    <property type="project" value="UniProtKB-KW"/>
</dbReference>
<evidence type="ECO:0000256" key="6">
    <source>
        <dbReference type="ARBA" id="ARBA00022842"/>
    </source>
</evidence>
<dbReference type="EC" id="3.1.-.-" evidence="14"/>
<evidence type="ECO:0000256" key="3">
    <source>
        <dbReference type="ARBA" id="ARBA00022759"/>
    </source>
</evidence>
<keyword evidence="2 14" id="KW-0479">Metal-binding</keyword>
<evidence type="ECO:0000256" key="2">
    <source>
        <dbReference type="ARBA" id="ARBA00022723"/>
    </source>
</evidence>
<evidence type="ECO:0000313" key="17">
    <source>
        <dbReference type="EMBL" id="CUS32785.1"/>
    </source>
</evidence>
<comment type="function">
    <text evidence="14">CRISPR (clustered regularly interspaced short palindromic repeat), is an adaptive immune system that provides protection against mobile genetic elements (viruses, transposable elements and conjugative plasmids). CRISPR clusters contain spacers, sequences complementary to antecedent mobile elements, and target invading nucleic acids. CRISPR clusters are transcribed and processed into CRISPR RNA (crRNA). Acts as a dsDNA endonuclease. Involved in the integration of spacer DNA into the CRISPR cassette.</text>
</comment>
<evidence type="ECO:0000256" key="13">
    <source>
        <dbReference type="ARBA" id="ARBA00038592"/>
    </source>
</evidence>
<feature type="binding site" evidence="14">
    <location>
        <position position="458"/>
    </location>
    <ligand>
        <name>Mn(2+)</name>
        <dbReference type="ChEBI" id="CHEBI:29035"/>
    </ligand>
</feature>